<accession>A0A2P6VQE9</accession>
<keyword evidence="3" id="KW-1185">Reference proteome</keyword>
<proteinExistence type="predicted"/>
<dbReference type="EMBL" id="LHPF02000001">
    <property type="protein sequence ID" value="PSC76312.1"/>
    <property type="molecule type" value="Genomic_DNA"/>
</dbReference>
<comment type="caution">
    <text evidence="2">The sequence shown here is derived from an EMBL/GenBank/DDBJ whole genome shotgun (WGS) entry which is preliminary data.</text>
</comment>
<name>A0A2P6VQE9_9CHLO</name>
<reference evidence="2 3" key="1">
    <citation type="journal article" date="2018" name="Plant J.">
        <title>Genome sequences of Chlorella sorokiniana UTEX 1602 and Micractinium conductrix SAG 241.80: implications to maltose excretion by a green alga.</title>
        <authorList>
            <person name="Arriola M.B."/>
            <person name="Velmurugan N."/>
            <person name="Zhang Y."/>
            <person name="Plunkett M.H."/>
            <person name="Hondzo H."/>
            <person name="Barney B.M."/>
        </authorList>
    </citation>
    <scope>NUCLEOTIDE SEQUENCE [LARGE SCALE GENOMIC DNA]</scope>
    <source>
        <strain evidence="2 3">SAG 241.80</strain>
    </source>
</reference>
<protein>
    <submittedName>
        <fullName evidence="2">DUF3099 domain-containing</fullName>
    </submittedName>
</protein>
<evidence type="ECO:0000256" key="1">
    <source>
        <dbReference type="SAM" id="MobiDB-lite"/>
    </source>
</evidence>
<organism evidence="2 3">
    <name type="scientific">Micractinium conductrix</name>
    <dbReference type="NCBI Taxonomy" id="554055"/>
    <lineage>
        <taxon>Eukaryota</taxon>
        <taxon>Viridiplantae</taxon>
        <taxon>Chlorophyta</taxon>
        <taxon>core chlorophytes</taxon>
        <taxon>Trebouxiophyceae</taxon>
        <taxon>Chlorellales</taxon>
        <taxon>Chlorellaceae</taxon>
        <taxon>Chlorella clade</taxon>
        <taxon>Micractinium</taxon>
    </lineage>
</organism>
<dbReference type="AlphaFoldDB" id="A0A2P6VQE9"/>
<dbReference type="OrthoDB" id="511188at2759"/>
<gene>
    <name evidence="2" type="primary">g862</name>
    <name evidence="2" type="ORF">C2E20_0862</name>
</gene>
<sequence length="225" mass="24354">MGSTEQQGAAGPAQATQEQKDSAQPQEQQQAKRQQRPRSLREHIMGLEPVTDRMLRWLPEWVRDVAQDRRRQLLYVERQIQRKLVNEFRAQARELAPVLHARGRMVGDILVEAVTGEGDGTEVKYADIVEATLPDVVTDLLPVREVVETLDPLLVPFISPFVEGLQVPINAKAQEVRTTVVQSFAATAAASLATGLLVGYLLGRASGGGGRGGGDDGSGGGGGRR</sequence>
<evidence type="ECO:0000313" key="3">
    <source>
        <dbReference type="Proteomes" id="UP000239649"/>
    </source>
</evidence>
<dbReference type="Proteomes" id="UP000239649">
    <property type="component" value="Unassembled WGS sequence"/>
</dbReference>
<feature type="compositionally biased region" description="Low complexity" evidence="1">
    <location>
        <begin position="1"/>
        <end position="32"/>
    </location>
</feature>
<feature type="region of interest" description="Disordered" evidence="1">
    <location>
        <begin position="1"/>
        <end position="45"/>
    </location>
</feature>
<evidence type="ECO:0000313" key="2">
    <source>
        <dbReference type="EMBL" id="PSC76312.1"/>
    </source>
</evidence>